<keyword evidence="3" id="KW-1185">Reference proteome</keyword>
<dbReference type="KEGG" id="echi:FKX85_20870"/>
<gene>
    <name evidence="2" type="ORF">FKX85_20870</name>
</gene>
<organism evidence="2 3">
    <name type="scientific">Echinicola soli</name>
    <dbReference type="NCBI Taxonomy" id="2591634"/>
    <lineage>
        <taxon>Bacteria</taxon>
        <taxon>Pseudomonadati</taxon>
        <taxon>Bacteroidota</taxon>
        <taxon>Cytophagia</taxon>
        <taxon>Cytophagales</taxon>
        <taxon>Cyclobacteriaceae</taxon>
        <taxon>Echinicola</taxon>
    </lineage>
</organism>
<dbReference type="GO" id="GO:0016209">
    <property type="term" value="F:antioxidant activity"/>
    <property type="evidence" value="ECO:0007669"/>
    <property type="project" value="InterPro"/>
</dbReference>
<sequence length="370" mass="42485">MLSRFFIPLAIVVFILSCREKRTPQQVLDQARTMMANREGIQHRSTYHWENALNEMDTFQYDIQLVRHQNDYFDFNYITQGANSDVVYINNDLKIINHSDSTVENFLPNQLEDNKDRICKTMALAFNPVLLLQQKEWSYAKDTIVKGTIFHDFYLVQMDTTIGEKEIYLERHLFINPATKTPGFFSNRLYHNGSRSQVIHAYFSGYDFQAPNEALAYLPPSNYVSKSSQDKKTEKRIMLKAGDVAPDFELPTLDGQTIKLSDMKGQKVLLDFSMINCGWCGIALDNFNKPGFTFKSNIKPIYLNPVDTKEDMKKYAAIKNIDFPVVPEAKAVGKAYGVSGYPSFFLIDEKGIIEKAFAGFDKETILEFSH</sequence>
<evidence type="ECO:0000313" key="3">
    <source>
        <dbReference type="Proteomes" id="UP000316614"/>
    </source>
</evidence>
<dbReference type="InterPro" id="IPR050553">
    <property type="entry name" value="Thioredoxin_ResA/DsbE_sf"/>
</dbReference>
<evidence type="ECO:0000259" key="1">
    <source>
        <dbReference type="PROSITE" id="PS51352"/>
    </source>
</evidence>
<dbReference type="InterPro" id="IPR000866">
    <property type="entry name" value="AhpC/TSA"/>
</dbReference>
<protein>
    <submittedName>
        <fullName evidence="2">TlpA family protein disulfide reductase</fullName>
    </submittedName>
</protein>
<dbReference type="PROSITE" id="PS51257">
    <property type="entry name" value="PROKAR_LIPOPROTEIN"/>
    <property type="match status" value="1"/>
</dbReference>
<dbReference type="OrthoDB" id="1099669at2"/>
<dbReference type="PANTHER" id="PTHR42852:SF13">
    <property type="entry name" value="PROTEIN DIPZ"/>
    <property type="match status" value="1"/>
</dbReference>
<evidence type="ECO:0000313" key="2">
    <source>
        <dbReference type="EMBL" id="QDH81349.1"/>
    </source>
</evidence>
<dbReference type="Pfam" id="PF00578">
    <property type="entry name" value="AhpC-TSA"/>
    <property type="match status" value="1"/>
</dbReference>
<dbReference type="GO" id="GO:0016491">
    <property type="term" value="F:oxidoreductase activity"/>
    <property type="evidence" value="ECO:0007669"/>
    <property type="project" value="InterPro"/>
</dbReference>
<dbReference type="AlphaFoldDB" id="A0A514CNF8"/>
<dbReference type="Proteomes" id="UP000316614">
    <property type="component" value="Chromosome"/>
</dbReference>
<dbReference type="InterPro" id="IPR013766">
    <property type="entry name" value="Thioredoxin_domain"/>
</dbReference>
<dbReference type="PROSITE" id="PS51352">
    <property type="entry name" value="THIOREDOXIN_2"/>
    <property type="match status" value="1"/>
</dbReference>
<name>A0A514CNF8_9BACT</name>
<dbReference type="SUPFAM" id="SSF52833">
    <property type="entry name" value="Thioredoxin-like"/>
    <property type="match status" value="1"/>
</dbReference>
<dbReference type="InterPro" id="IPR036249">
    <property type="entry name" value="Thioredoxin-like_sf"/>
</dbReference>
<dbReference type="PANTHER" id="PTHR42852">
    <property type="entry name" value="THIOL:DISULFIDE INTERCHANGE PROTEIN DSBE"/>
    <property type="match status" value="1"/>
</dbReference>
<proteinExistence type="predicted"/>
<dbReference type="EMBL" id="CP041253">
    <property type="protein sequence ID" value="QDH81349.1"/>
    <property type="molecule type" value="Genomic_DNA"/>
</dbReference>
<feature type="domain" description="Thioredoxin" evidence="1">
    <location>
        <begin position="239"/>
        <end position="370"/>
    </location>
</feature>
<accession>A0A514CNF8</accession>
<dbReference type="CDD" id="cd02966">
    <property type="entry name" value="TlpA_like_family"/>
    <property type="match status" value="1"/>
</dbReference>
<dbReference type="Gene3D" id="3.40.30.10">
    <property type="entry name" value="Glutaredoxin"/>
    <property type="match status" value="1"/>
</dbReference>
<reference evidence="2 3" key="1">
    <citation type="submission" date="2019-06" db="EMBL/GenBank/DDBJ databases">
        <title>Echinicola alkalisoli sp. nov. isolated from saline soil.</title>
        <authorList>
            <person name="Sun J.-Q."/>
            <person name="Xu L."/>
        </authorList>
    </citation>
    <scope>NUCLEOTIDE SEQUENCE [LARGE SCALE GENOMIC DNA]</scope>
    <source>
        <strain evidence="2 3">LN3S3</strain>
    </source>
</reference>